<dbReference type="RefSeq" id="WP_074988314.1">
    <property type="nucleotide sequence ID" value="NZ_JBHSYQ010000015.1"/>
</dbReference>
<proteinExistence type="predicted"/>
<organism evidence="1 2">
    <name type="scientific">Rufibacter roseus</name>
    <dbReference type="NCBI Taxonomy" id="1567108"/>
    <lineage>
        <taxon>Bacteria</taxon>
        <taxon>Pseudomonadati</taxon>
        <taxon>Bacteroidota</taxon>
        <taxon>Cytophagia</taxon>
        <taxon>Cytophagales</taxon>
        <taxon>Hymenobacteraceae</taxon>
        <taxon>Rufibacter</taxon>
    </lineage>
</organism>
<evidence type="ECO:0000313" key="1">
    <source>
        <dbReference type="EMBL" id="MFC6999343.1"/>
    </source>
</evidence>
<protein>
    <recommendedName>
        <fullName evidence="3">Arginine deiminase</fullName>
    </recommendedName>
</protein>
<dbReference type="EMBL" id="JBHSYQ010000015">
    <property type="protein sequence ID" value="MFC6999343.1"/>
    <property type="molecule type" value="Genomic_DNA"/>
</dbReference>
<dbReference type="SUPFAM" id="SSF55909">
    <property type="entry name" value="Pentein"/>
    <property type="match status" value="1"/>
</dbReference>
<evidence type="ECO:0000313" key="2">
    <source>
        <dbReference type="Proteomes" id="UP001596405"/>
    </source>
</evidence>
<name>A0ABW2DQI6_9BACT</name>
<reference evidence="2" key="1">
    <citation type="journal article" date="2019" name="Int. J. Syst. Evol. Microbiol.">
        <title>The Global Catalogue of Microorganisms (GCM) 10K type strain sequencing project: providing services to taxonomists for standard genome sequencing and annotation.</title>
        <authorList>
            <consortium name="The Broad Institute Genomics Platform"/>
            <consortium name="The Broad Institute Genome Sequencing Center for Infectious Disease"/>
            <person name="Wu L."/>
            <person name="Ma J."/>
        </authorList>
    </citation>
    <scope>NUCLEOTIDE SEQUENCE [LARGE SCALE GENOMIC DNA]</scope>
    <source>
        <strain evidence="2">CGMCC 4.7393</strain>
    </source>
</reference>
<comment type="caution">
    <text evidence="1">The sequence shown here is derived from an EMBL/GenBank/DDBJ whole genome shotgun (WGS) entry which is preliminary data.</text>
</comment>
<dbReference type="Gene3D" id="3.75.10.10">
    <property type="entry name" value="L-arginine/glycine Amidinotransferase, Chain A"/>
    <property type="match status" value="1"/>
</dbReference>
<evidence type="ECO:0008006" key="3">
    <source>
        <dbReference type="Google" id="ProtNLM"/>
    </source>
</evidence>
<accession>A0ABW2DQI6</accession>
<dbReference type="Proteomes" id="UP001596405">
    <property type="component" value="Unassembled WGS sequence"/>
</dbReference>
<gene>
    <name evidence="1" type="ORF">ACFQHR_17030</name>
</gene>
<keyword evidence="2" id="KW-1185">Reference proteome</keyword>
<sequence>MVPLPVKLRHYPLVDGLVNETSQDISSHGKQKKALAILLMEKLKNPAPQSPALVSSAHGPILQMLLLVPEYAIKDPEENPVWQRMRHLLSVLPQHTFFSLLSHQRSASCLKAEVEKLKLTHRCQVLEVEDIIDFTIWAQDPVAVVQDRASGETMIIEPHSFLRSGDAYMADILGSLLGFRQTQAPLYFEGGNILIADDFFFMGPDYPIESLLHIGDMIPLASGESPVAAVRRLYHQTLDQHRELIMLGSTAPVPEQNSRNFELDGAEWVEHFYLKNEEGSVQPLFHIDMFVSLTGRNADGQYQLLVGDPRLAAQLLDEEIHDHAMVSVFDNVARNLANAGFKVYRNPLPLTYVDDPEQKERKWYFATANNALVEIIDEEHKTVWLPAYGIGAWENLKITDQANKGVWESLGFKVHLLPDFHIFAENSGAVHCITKYLKRG</sequence>